<evidence type="ECO:0000256" key="3">
    <source>
        <dbReference type="ARBA" id="ARBA00023016"/>
    </source>
</evidence>
<comment type="similarity">
    <text evidence="5">Belongs to the HrcA family.</text>
</comment>
<dbReference type="PANTHER" id="PTHR34824:SF1">
    <property type="entry name" value="HEAT-INDUCIBLE TRANSCRIPTION REPRESSOR HRCA"/>
    <property type="match status" value="1"/>
</dbReference>
<dbReference type="Pfam" id="PF01628">
    <property type="entry name" value="HrcA"/>
    <property type="match status" value="1"/>
</dbReference>
<evidence type="ECO:0000256" key="4">
    <source>
        <dbReference type="ARBA" id="ARBA00023163"/>
    </source>
</evidence>
<evidence type="ECO:0000313" key="8">
    <source>
        <dbReference type="EMBL" id="RXS97239.1"/>
    </source>
</evidence>
<dbReference type="PANTHER" id="PTHR34824">
    <property type="entry name" value="HEAT-INDUCIBLE TRANSCRIPTION REPRESSOR HRCA"/>
    <property type="match status" value="1"/>
</dbReference>
<dbReference type="NCBIfam" id="TIGR00331">
    <property type="entry name" value="hrcA"/>
    <property type="match status" value="1"/>
</dbReference>
<dbReference type="AlphaFoldDB" id="A0A4Q1SIL8"/>
<evidence type="ECO:0000256" key="5">
    <source>
        <dbReference type="HAMAP-Rule" id="MF_00081"/>
    </source>
</evidence>
<comment type="caution">
    <text evidence="8">The sequence shown here is derived from an EMBL/GenBank/DDBJ whole genome shotgun (WGS) entry which is preliminary data.</text>
</comment>
<dbReference type="InterPro" id="IPR029016">
    <property type="entry name" value="GAF-like_dom_sf"/>
</dbReference>
<accession>A0A4Q1SIL8</accession>
<dbReference type="GO" id="GO:0045892">
    <property type="term" value="P:negative regulation of DNA-templated transcription"/>
    <property type="evidence" value="ECO:0007669"/>
    <property type="project" value="UniProtKB-UniRule"/>
</dbReference>
<evidence type="ECO:0000256" key="2">
    <source>
        <dbReference type="ARBA" id="ARBA00023015"/>
    </source>
</evidence>
<dbReference type="RefSeq" id="WP_129207018.1">
    <property type="nucleotide sequence ID" value="NZ_BMGU01000001.1"/>
</dbReference>
<sequence>MPSDLRISSRERLVLTSIIESYIATGQPVGSGAVARQLGNKEGMSAATIRNLMASLDEAGLLDQPHTSAGRIPTPQAFRFYVEQLASPARLGPLAPERIEQIHDTFAGVNTSQQFLERTSHMLALISSGVGVAISTAAETQTLEHIHFSRLGAGRVLAVVVTMEGTVQDRVLSLDRDLSLAELEFSARYLNENFHGWGVDRIQLELARRLEAERSEYDRLMHSLEELYRKGALESEASAAVSIFIEGTANLLASEIDRGRLQTMLHALEAKERLISLLNAYVDARQQNVRVVVGLEETLPGLHNVVLIGAPARIGAENIGTLAVIAPTRIQYEQTIGAVSYLAQLSDRLFPSSQ</sequence>
<dbReference type="EMBL" id="SDMK01000001">
    <property type="protein sequence ID" value="RXS97239.1"/>
    <property type="molecule type" value="Genomic_DNA"/>
</dbReference>
<dbReference type="Gene3D" id="1.10.10.10">
    <property type="entry name" value="Winged helix-like DNA-binding domain superfamily/Winged helix DNA-binding domain"/>
    <property type="match status" value="1"/>
</dbReference>
<gene>
    <name evidence="5 8" type="primary">hrcA</name>
    <name evidence="8" type="ORF">ESZ00_04820</name>
</gene>
<dbReference type="GO" id="GO:0003677">
    <property type="term" value="F:DNA binding"/>
    <property type="evidence" value="ECO:0007669"/>
    <property type="project" value="InterPro"/>
</dbReference>
<dbReference type="HAMAP" id="MF_00081">
    <property type="entry name" value="HrcA"/>
    <property type="match status" value="1"/>
</dbReference>
<dbReference type="InterPro" id="IPR036390">
    <property type="entry name" value="WH_DNA-bd_sf"/>
</dbReference>
<evidence type="ECO:0000313" key="9">
    <source>
        <dbReference type="Proteomes" id="UP000290253"/>
    </source>
</evidence>
<dbReference type="Proteomes" id="UP000290253">
    <property type="component" value="Unassembled WGS sequence"/>
</dbReference>
<keyword evidence="2 5" id="KW-0805">Transcription regulation</keyword>
<evidence type="ECO:0000259" key="7">
    <source>
        <dbReference type="Pfam" id="PF03444"/>
    </source>
</evidence>
<dbReference type="SUPFAM" id="SSF46785">
    <property type="entry name" value="Winged helix' DNA-binding domain"/>
    <property type="match status" value="1"/>
</dbReference>
<reference evidence="8 9" key="1">
    <citation type="journal article" date="2016" name="Int. J. Syst. Evol. Microbiol.">
        <title>Acidipila dinghuensis sp. nov., an acidobacterium isolated from forest soil.</title>
        <authorList>
            <person name="Jiang Y.W."/>
            <person name="Wang J."/>
            <person name="Chen M.H."/>
            <person name="Lv Y.Y."/>
            <person name="Qiu L.H."/>
        </authorList>
    </citation>
    <scope>NUCLEOTIDE SEQUENCE [LARGE SCALE GENOMIC DNA]</scope>
    <source>
        <strain evidence="8 9">DHOF10</strain>
    </source>
</reference>
<evidence type="ECO:0000256" key="1">
    <source>
        <dbReference type="ARBA" id="ARBA00022491"/>
    </source>
</evidence>
<feature type="domain" description="Winged helix-turn-helix transcription repressor HrcA DNA-binding" evidence="7">
    <location>
        <begin position="8"/>
        <end position="79"/>
    </location>
</feature>
<keyword evidence="9" id="KW-1185">Reference proteome</keyword>
<dbReference type="SUPFAM" id="SSF55781">
    <property type="entry name" value="GAF domain-like"/>
    <property type="match status" value="1"/>
</dbReference>
<dbReference type="InterPro" id="IPR023120">
    <property type="entry name" value="WHTH_transcript_rep_HrcA_IDD"/>
</dbReference>
<keyword evidence="3 5" id="KW-0346">Stress response</keyword>
<dbReference type="OrthoDB" id="9783139at2"/>
<comment type="function">
    <text evidence="5">Negative regulator of class I heat shock genes (grpE-dnaK-dnaJ and groELS operons). Prevents heat-shock induction of these operons.</text>
</comment>
<feature type="domain" description="Heat-inducible transcription repressor HrcA C-terminal" evidence="6">
    <location>
        <begin position="114"/>
        <end position="336"/>
    </location>
</feature>
<dbReference type="PIRSF" id="PIRSF005485">
    <property type="entry name" value="HrcA"/>
    <property type="match status" value="1"/>
</dbReference>
<dbReference type="InterPro" id="IPR036388">
    <property type="entry name" value="WH-like_DNA-bd_sf"/>
</dbReference>
<keyword evidence="1 5" id="KW-0678">Repressor</keyword>
<evidence type="ECO:0000259" key="6">
    <source>
        <dbReference type="Pfam" id="PF01628"/>
    </source>
</evidence>
<dbReference type="Gene3D" id="3.30.390.60">
    <property type="entry name" value="Heat-inducible transcription repressor hrca homolog, domain 3"/>
    <property type="match status" value="1"/>
</dbReference>
<dbReference type="Gene3D" id="3.30.450.40">
    <property type="match status" value="1"/>
</dbReference>
<keyword evidence="4 5" id="KW-0804">Transcription</keyword>
<organism evidence="8 9">
    <name type="scientific">Silvibacterium dinghuense</name>
    <dbReference type="NCBI Taxonomy" id="1560006"/>
    <lineage>
        <taxon>Bacteria</taxon>
        <taxon>Pseudomonadati</taxon>
        <taxon>Acidobacteriota</taxon>
        <taxon>Terriglobia</taxon>
        <taxon>Terriglobales</taxon>
        <taxon>Acidobacteriaceae</taxon>
        <taxon>Silvibacterium</taxon>
    </lineage>
</organism>
<dbReference type="InterPro" id="IPR005104">
    <property type="entry name" value="WHTH_HrcA_DNA-bd"/>
</dbReference>
<dbReference type="Pfam" id="PF03444">
    <property type="entry name" value="WHD_HrcA"/>
    <property type="match status" value="1"/>
</dbReference>
<dbReference type="InterPro" id="IPR002571">
    <property type="entry name" value="HrcA"/>
</dbReference>
<protein>
    <recommendedName>
        <fullName evidence="5">Heat-inducible transcription repressor HrcA</fullName>
    </recommendedName>
</protein>
<dbReference type="InterPro" id="IPR021153">
    <property type="entry name" value="HrcA_C"/>
</dbReference>
<name>A0A4Q1SIL8_9BACT</name>
<proteinExistence type="inferred from homology"/>